<dbReference type="STRING" id="3088.A0A383VWV4"/>
<keyword evidence="9" id="KW-1185">Reference proteome</keyword>
<proteinExistence type="inferred from homology"/>
<evidence type="ECO:0000256" key="7">
    <source>
        <dbReference type="SAM" id="SignalP"/>
    </source>
</evidence>
<evidence type="ECO:0000256" key="4">
    <source>
        <dbReference type="ARBA" id="ARBA00023098"/>
    </source>
</evidence>
<dbReference type="PANTHER" id="PTHR43149">
    <property type="entry name" value="ENOYL-COA HYDRATASE"/>
    <property type="match status" value="1"/>
</dbReference>
<evidence type="ECO:0000256" key="2">
    <source>
        <dbReference type="ARBA" id="ARBA00005254"/>
    </source>
</evidence>
<dbReference type="FunFam" id="1.10.12.10:FF:000004">
    <property type="entry name" value="Delta3,5-delta2,4-dienoyl-CoA isomerase"/>
    <property type="match status" value="1"/>
</dbReference>
<dbReference type="Gene3D" id="3.90.226.10">
    <property type="entry name" value="2-enoyl-CoA Hydratase, Chain A, domain 1"/>
    <property type="match status" value="1"/>
</dbReference>
<dbReference type="SUPFAM" id="SSF52096">
    <property type="entry name" value="ClpP/crotonase"/>
    <property type="match status" value="1"/>
</dbReference>
<keyword evidence="4" id="KW-0443">Lipid metabolism</keyword>
<dbReference type="InterPro" id="IPR029045">
    <property type="entry name" value="ClpP/crotonase-like_dom_sf"/>
</dbReference>
<keyword evidence="5" id="KW-0413">Isomerase</keyword>
<feature type="signal peptide" evidence="7">
    <location>
        <begin position="1"/>
        <end position="28"/>
    </location>
</feature>
<keyword evidence="7" id="KW-0732">Signal</keyword>
<dbReference type="GO" id="GO:0051750">
    <property type="term" value="F:delta(3,5)-delta(2,4)-dienoyl-CoA isomerase activity"/>
    <property type="evidence" value="ECO:0007669"/>
    <property type="project" value="TreeGrafter"/>
</dbReference>
<dbReference type="InterPro" id="IPR001753">
    <property type="entry name" value="Enoyl-CoA_hydra/iso"/>
</dbReference>
<evidence type="ECO:0000313" key="8">
    <source>
        <dbReference type="EMBL" id="SZX69339.1"/>
    </source>
</evidence>
<evidence type="ECO:0000256" key="3">
    <source>
        <dbReference type="ARBA" id="ARBA00022832"/>
    </source>
</evidence>
<comment type="similarity">
    <text evidence="2 6">Belongs to the enoyl-CoA hydratase/isomerase family.</text>
</comment>
<organism evidence="8 9">
    <name type="scientific">Tetradesmus obliquus</name>
    <name type="common">Green alga</name>
    <name type="synonym">Acutodesmus obliquus</name>
    <dbReference type="NCBI Taxonomy" id="3088"/>
    <lineage>
        <taxon>Eukaryota</taxon>
        <taxon>Viridiplantae</taxon>
        <taxon>Chlorophyta</taxon>
        <taxon>core chlorophytes</taxon>
        <taxon>Chlorophyceae</taxon>
        <taxon>CS clade</taxon>
        <taxon>Sphaeropleales</taxon>
        <taxon>Scenedesmaceae</taxon>
        <taxon>Tetradesmus</taxon>
    </lineage>
</organism>
<evidence type="ECO:0000256" key="1">
    <source>
        <dbReference type="ARBA" id="ARBA00005005"/>
    </source>
</evidence>
<dbReference type="PROSITE" id="PS00166">
    <property type="entry name" value="ENOYL_COA_HYDRATASE"/>
    <property type="match status" value="1"/>
</dbReference>
<name>A0A383VWV4_TETOB</name>
<dbReference type="GO" id="GO:0006635">
    <property type="term" value="P:fatty acid beta-oxidation"/>
    <property type="evidence" value="ECO:0007669"/>
    <property type="project" value="UniProtKB-UniPathway"/>
</dbReference>
<evidence type="ECO:0008006" key="10">
    <source>
        <dbReference type="Google" id="ProtNLM"/>
    </source>
</evidence>
<sequence>MLSAAAAAAAAAATAAAVAAAAAAAVAAASPPLVWRTTLQLVISAAGKNFCAGLDLSYLSDTFGSKMQPPSSSSSSGSCPARMRYAFRQDILQMQEAFTVLEQSRFPVIAAVQGACVGAGVDLITAADLRYCSQDAYFSVKEVDLAITADLGTLQRLPSIIGHGAAAELALTARALPAAEAATLGLVSRAYSSTAELMEAVMKLAAQIAAKSPLAVAGTKAVLLHTRDHGAAGGGVAGGLAHVALWNSAFLLSGDMQELLAARQARRQPLFSKL</sequence>
<evidence type="ECO:0000256" key="5">
    <source>
        <dbReference type="ARBA" id="ARBA00023235"/>
    </source>
</evidence>
<dbReference type="Gene3D" id="1.10.12.10">
    <property type="entry name" value="Lyase 2-enoyl-coa Hydratase, Chain A, domain 2"/>
    <property type="match status" value="1"/>
</dbReference>
<dbReference type="CDD" id="cd06558">
    <property type="entry name" value="crotonase-like"/>
    <property type="match status" value="1"/>
</dbReference>
<dbReference type="Pfam" id="PF00378">
    <property type="entry name" value="ECH_1"/>
    <property type="match status" value="1"/>
</dbReference>
<dbReference type="UniPathway" id="UPA00659"/>
<protein>
    <recommendedName>
        <fullName evidence="10">Enoyl-CoA hydratase</fullName>
    </recommendedName>
</protein>
<dbReference type="PANTHER" id="PTHR43149:SF1">
    <property type="entry name" value="DELTA(3,5)-DELTA(2,4)-DIENOYL-COA ISOMERASE, MITOCHONDRIAL"/>
    <property type="match status" value="1"/>
</dbReference>
<dbReference type="Proteomes" id="UP000256970">
    <property type="component" value="Unassembled WGS sequence"/>
</dbReference>
<accession>A0A383VWV4</accession>
<evidence type="ECO:0000313" key="9">
    <source>
        <dbReference type="Proteomes" id="UP000256970"/>
    </source>
</evidence>
<keyword evidence="3" id="KW-0276">Fatty acid metabolism</keyword>
<comment type="pathway">
    <text evidence="1">Lipid metabolism; fatty acid beta-oxidation.</text>
</comment>
<feature type="chain" id="PRO_5016599199" description="Enoyl-CoA hydratase" evidence="7">
    <location>
        <begin position="29"/>
        <end position="274"/>
    </location>
</feature>
<dbReference type="EMBL" id="FNXT01000921">
    <property type="protein sequence ID" value="SZX69339.1"/>
    <property type="molecule type" value="Genomic_DNA"/>
</dbReference>
<evidence type="ECO:0000256" key="6">
    <source>
        <dbReference type="RuleBase" id="RU003707"/>
    </source>
</evidence>
<dbReference type="InterPro" id="IPR014748">
    <property type="entry name" value="Enoyl-CoA_hydra_C"/>
</dbReference>
<dbReference type="AlphaFoldDB" id="A0A383VWV4"/>
<dbReference type="InterPro" id="IPR045002">
    <property type="entry name" value="Ech1-like"/>
</dbReference>
<gene>
    <name evidence="8" type="ORF">BQ4739_LOCUS9625</name>
</gene>
<dbReference type="InterPro" id="IPR018376">
    <property type="entry name" value="Enoyl-CoA_hyd/isom_CS"/>
</dbReference>
<reference evidence="8 9" key="1">
    <citation type="submission" date="2016-10" db="EMBL/GenBank/DDBJ databases">
        <authorList>
            <person name="Cai Z."/>
        </authorList>
    </citation>
    <scope>NUCLEOTIDE SEQUENCE [LARGE SCALE GENOMIC DNA]</scope>
</reference>